<dbReference type="SUPFAM" id="SSF144091">
    <property type="entry name" value="Rhomboid-like"/>
    <property type="match status" value="1"/>
</dbReference>
<feature type="transmembrane region" description="Helical" evidence="5">
    <location>
        <begin position="61"/>
        <end position="88"/>
    </location>
</feature>
<evidence type="ECO:0000256" key="5">
    <source>
        <dbReference type="SAM" id="Phobius"/>
    </source>
</evidence>
<dbReference type="EMBL" id="RQGD01000034">
    <property type="protein sequence ID" value="TGL58270.1"/>
    <property type="molecule type" value="Genomic_DNA"/>
</dbReference>
<dbReference type="Proteomes" id="UP000297693">
    <property type="component" value="Unassembled WGS sequence"/>
</dbReference>
<dbReference type="InterPro" id="IPR050925">
    <property type="entry name" value="Rhomboid_protease_S54"/>
</dbReference>
<dbReference type="InterPro" id="IPR035952">
    <property type="entry name" value="Rhomboid-like_sf"/>
</dbReference>
<keyword evidence="2 5" id="KW-0812">Transmembrane</keyword>
<protein>
    <submittedName>
        <fullName evidence="8">Rhomboid family intramembrane serine protease</fullName>
    </submittedName>
</protein>
<feature type="domain" description="DUF6576" evidence="7">
    <location>
        <begin position="235"/>
        <end position="269"/>
    </location>
</feature>
<dbReference type="Pfam" id="PF20216">
    <property type="entry name" value="DUF6576"/>
    <property type="match status" value="1"/>
</dbReference>
<feature type="transmembrane region" description="Helical" evidence="5">
    <location>
        <begin position="128"/>
        <end position="146"/>
    </location>
</feature>
<reference evidence="8" key="1">
    <citation type="journal article" date="2019" name="PLoS Negl. Trop. Dis.">
        <title>Revisiting the worldwide diversity of Leptospira species in the environment.</title>
        <authorList>
            <person name="Vincent A.T."/>
            <person name="Schiettekatte O."/>
            <person name="Bourhy P."/>
            <person name="Veyrier F.J."/>
            <person name="Picardeau M."/>
        </authorList>
    </citation>
    <scope>NUCLEOTIDE SEQUENCE [LARGE SCALE GENOMIC DNA]</scope>
    <source>
        <strain evidence="8">201702476</strain>
    </source>
</reference>
<dbReference type="GO" id="GO:0006508">
    <property type="term" value="P:proteolysis"/>
    <property type="evidence" value="ECO:0007669"/>
    <property type="project" value="UniProtKB-KW"/>
</dbReference>
<name>A0A4R9JYF4_9LEPT</name>
<keyword evidence="3 5" id="KW-1133">Transmembrane helix</keyword>
<feature type="transmembrane region" description="Helical" evidence="5">
    <location>
        <begin position="153"/>
        <end position="175"/>
    </location>
</feature>
<feature type="transmembrane region" description="Helical" evidence="5">
    <location>
        <begin position="20"/>
        <end position="41"/>
    </location>
</feature>
<dbReference type="Gene3D" id="1.20.1540.10">
    <property type="entry name" value="Rhomboid-like"/>
    <property type="match status" value="1"/>
</dbReference>
<sequence length="273" mass="31088">MPPRNPGYQLRFGPELTPVVRSLLIINSVIFVAQFLSQTVLKTNMIEGFFALRSEAVLQGFVWQLVTYSFLHGDIMHLLMNMLTLWMFGSEIESQYGERAFLKFYFFCAFMGGVVTVIASVLGFPQGMVLGASGATFGLLAAYAFLWPNREIIFMLIFPLKAKYFVMILMLMIVFSQGGHIAHMAHLGGILGAFVLIKLYHGWQGASKSSGWSLSRYLQKRRFQRYQAEMYKGENAKKRVDELLEKISKDGMNSLSRSEKKFLNDASQKYFNE</sequence>
<dbReference type="Pfam" id="PF01694">
    <property type="entry name" value="Rhomboid"/>
    <property type="match status" value="1"/>
</dbReference>
<organism evidence="8 9">
    <name type="scientific">Leptospira ognonensis</name>
    <dbReference type="NCBI Taxonomy" id="2484945"/>
    <lineage>
        <taxon>Bacteria</taxon>
        <taxon>Pseudomonadati</taxon>
        <taxon>Spirochaetota</taxon>
        <taxon>Spirochaetia</taxon>
        <taxon>Leptospirales</taxon>
        <taxon>Leptospiraceae</taxon>
        <taxon>Leptospira</taxon>
    </lineage>
</organism>
<comment type="caution">
    <text evidence="8">The sequence shown here is derived from an EMBL/GenBank/DDBJ whole genome shotgun (WGS) entry which is preliminary data.</text>
</comment>
<dbReference type="RefSeq" id="WP_135624005.1">
    <property type="nucleotide sequence ID" value="NZ_RQGD01000034.1"/>
</dbReference>
<dbReference type="GO" id="GO:0016020">
    <property type="term" value="C:membrane"/>
    <property type="evidence" value="ECO:0007669"/>
    <property type="project" value="UniProtKB-SubCell"/>
</dbReference>
<evidence type="ECO:0000256" key="4">
    <source>
        <dbReference type="ARBA" id="ARBA00023136"/>
    </source>
</evidence>
<keyword evidence="8" id="KW-0378">Hydrolase</keyword>
<dbReference type="GO" id="GO:0004252">
    <property type="term" value="F:serine-type endopeptidase activity"/>
    <property type="evidence" value="ECO:0007669"/>
    <property type="project" value="InterPro"/>
</dbReference>
<dbReference type="AlphaFoldDB" id="A0A4R9JYF4"/>
<evidence type="ECO:0000259" key="6">
    <source>
        <dbReference type="Pfam" id="PF01694"/>
    </source>
</evidence>
<evidence type="ECO:0000256" key="2">
    <source>
        <dbReference type="ARBA" id="ARBA00022692"/>
    </source>
</evidence>
<comment type="subcellular location">
    <subcellularLocation>
        <location evidence="1">Membrane</location>
        <topology evidence="1">Multi-pass membrane protein</topology>
    </subcellularLocation>
</comment>
<dbReference type="InterPro" id="IPR046483">
    <property type="entry name" value="DUF6576"/>
</dbReference>
<evidence type="ECO:0000256" key="3">
    <source>
        <dbReference type="ARBA" id="ARBA00022989"/>
    </source>
</evidence>
<dbReference type="InterPro" id="IPR022764">
    <property type="entry name" value="Peptidase_S54_rhomboid_dom"/>
</dbReference>
<gene>
    <name evidence="8" type="ORF">EHQ58_11340</name>
</gene>
<evidence type="ECO:0000256" key="1">
    <source>
        <dbReference type="ARBA" id="ARBA00004141"/>
    </source>
</evidence>
<keyword evidence="9" id="KW-1185">Reference proteome</keyword>
<evidence type="ECO:0000313" key="9">
    <source>
        <dbReference type="Proteomes" id="UP000297693"/>
    </source>
</evidence>
<dbReference type="OrthoDB" id="9813074at2"/>
<accession>A0A4R9JYF4</accession>
<dbReference type="PANTHER" id="PTHR43731">
    <property type="entry name" value="RHOMBOID PROTEASE"/>
    <property type="match status" value="1"/>
</dbReference>
<proteinExistence type="predicted"/>
<feature type="domain" description="Peptidase S54 rhomboid" evidence="6">
    <location>
        <begin position="62"/>
        <end position="200"/>
    </location>
</feature>
<evidence type="ECO:0000313" key="8">
    <source>
        <dbReference type="EMBL" id="TGL58270.1"/>
    </source>
</evidence>
<feature type="transmembrane region" description="Helical" evidence="5">
    <location>
        <begin position="181"/>
        <end position="200"/>
    </location>
</feature>
<dbReference type="PANTHER" id="PTHR43731:SF26">
    <property type="entry name" value="RHOMBOID-LIKE PROTEIN 10, CHLOROPLASTIC"/>
    <property type="match status" value="1"/>
</dbReference>
<keyword evidence="4 5" id="KW-0472">Membrane</keyword>
<keyword evidence="8" id="KW-0645">Protease</keyword>
<feature type="transmembrane region" description="Helical" evidence="5">
    <location>
        <begin position="100"/>
        <end position="122"/>
    </location>
</feature>
<evidence type="ECO:0000259" key="7">
    <source>
        <dbReference type="Pfam" id="PF20216"/>
    </source>
</evidence>